<dbReference type="AlphaFoldDB" id="G7H6Y6"/>
<feature type="non-terminal residue" evidence="1">
    <location>
        <position position="169"/>
    </location>
</feature>
<comment type="caution">
    <text evidence="1">The sequence shown here is derived from an EMBL/GenBank/DDBJ whole genome shotgun (WGS) entry which is preliminary data.</text>
</comment>
<accession>G7H6Y6</accession>
<dbReference type="Proteomes" id="UP000035088">
    <property type="component" value="Unassembled WGS sequence"/>
</dbReference>
<sequence>LEESIPEELGFDRTPEHRVGHQQLDHELRVRDWLRSHPQQRRRLQDILLVEEFESIREYVENACIERRVRPPEPLRKWGPESAQTMRGLIRSIPSADVWATLRYLKHRDLNLPWEQHDWTDLWALSVAIPYCDAVVTEKRWAHLAAVGGFEGQYGTSVGHSRRAVEIEL</sequence>
<dbReference type="EMBL" id="BAEE01000079">
    <property type="protein sequence ID" value="GAB11611.1"/>
    <property type="molecule type" value="Genomic_DNA"/>
</dbReference>
<organism evidence="1 2">
    <name type="scientific">Gordonia araii NBRC 100433</name>
    <dbReference type="NCBI Taxonomy" id="1073574"/>
    <lineage>
        <taxon>Bacteria</taxon>
        <taxon>Bacillati</taxon>
        <taxon>Actinomycetota</taxon>
        <taxon>Actinomycetes</taxon>
        <taxon>Mycobacteriales</taxon>
        <taxon>Gordoniaceae</taxon>
        <taxon>Gordonia</taxon>
    </lineage>
</organism>
<name>G7H6Y6_9ACTN</name>
<gene>
    <name evidence="1" type="ORF">GOARA_079_00010</name>
</gene>
<feature type="non-terminal residue" evidence="1">
    <location>
        <position position="1"/>
    </location>
</feature>
<evidence type="ECO:0000313" key="2">
    <source>
        <dbReference type="Proteomes" id="UP000035088"/>
    </source>
</evidence>
<evidence type="ECO:0000313" key="1">
    <source>
        <dbReference type="EMBL" id="GAB11611.1"/>
    </source>
</evidence>
<protein>
    <submittedName>
        <fullName evidence="1">Uncharacterized protein</fullName>
    </submittedName>
</protein>
<keyword evidence="2" id="KW-1185">Reference proteome</keyword>
<reference evidence="1 2" key="1">
    <citation type="submission" date="2011-11" db="EMBL/GenBank/DDBJ databases">
        <title>Whole genome shotgun sequence of Gordonia araii NBRC 100433.</title>
        <authorList>
            <person name="Yoshida Y."/>
            <person name="Hosoyama A."/>
            <person name="Tsuchikane K."/>
            <person name="Katsumata H."/>
            <person name="Yamazaki S."/>
            <person name="Fujita N."/>
        </authorList>
    </citation>
    <scope>NUCLEOTIDE SEQUENCE [LARGE SCALE GENOMIC DNA]</scope>
    <source>
        <strain evidence="1 2">NBRC 100433</strain>
    </source>
</reference>
<proteinExistence type="predicted"/>